<evidence type="ECO:0000313" key="1">
    <source>
        <dbReference type="EMBL" id="VGO19947.1"/>
    </source>
</evidence>
<proteinExistence type="predicted"/>
<dbReference type="AlphaFoldDB" id="A0A6C2UKK5"/>
<accession>A0A6C2UKK5</accession>
<sequence length="32" mass="3539">MSEQKTTLPLKPTALMSFKKTDGELAKIIGNF</sequence>
<name>A0A6C2UKK5_9BACT</name>
<protein>
    <submittedName>
        <fullName evidence="1">Uncharacterized protein</fullName>
    </submittedName>
</protein>
<evidence type="ECO:0000313" key="2">
    <source>
        <dbReference type="Proteomes" id="UP000346198"/>
    </source>
</evidence>
<dbReference type="EMBL" id="CAAHFH010000001">
    <property type="protein sequence ID" value="VGO19947.1"/>
    <property type="molecule type" value="Genomic_DNA"/>
</dbReference>
<keyword evidence="2" id="KW-1185">Reference proteome</keyword>
<gene>
    <name evidence="1" type="ORF">SCARR_02007</name>
</gene>
<dbReference type="Proteomes" id="UP000346198">
    <property type="component" value="Unassembled WGS sequence"/>
</dbReference>
<reference evidence="1 2" key="1">
    <citation type="submission" date="2019-04" db="EMBL/GenBank/DDBJ databases">
        <authorList>
            <person name="Van Vliet M D."/>
        </authorList>
    </citation>
    <scope>NUCLEOTIDE SEQUENCE [LARGE SCALE GENOMIC DNA]</scope>
    <source>
        <strain evidence="1 2">F21</strain>
    </source>
</reference>
<organism evidence="1 2">
    <name type="scientific">Pontiella sulfatireligans</name>
    <dbReference type="NCBI Taxonomy" id="2750658"/>
    <lineage>
        <taxon>Bacteria</taxon>
        <taxon>Pseudomonadati</taxon>
        <taxon>Kiritimatiellota</taxon>
        <taxon>Kiritimatiellia</taxon>
        <taxon>Kiritimatiellales</taxon>
        <taxon>Pontiellaceae</taxon>
        <taxon>Pontiella</taxon>
    </lineage>
</organism>